<name>A0ABT2LRY1_9HYPH</name>
<comment type="similarity">
    <text evidence="1">Belongs to the CpoB family.</text>
</comment>
<keyword evidence="4" id="KW-1185">Reference proteome</keyword>
<feature type="region of interest" description="Disordered" evidence="2">
    <location>
        <begin position="97"/>
        <end position="166"/>
    </location>
</feature>
<feature type="compositionally biased region" description="Basic and acidic residues" evidence="2">
    <location>
        <begin position="97"/>
        <end position="118"/>
    </location>
</feature>
<evidence type="ECO:0000313" key="4">
    <source>
        <dbReference type="Proteomes" id="UP001320831"/>
    </source>
</evidence>
<comment type="function">
    <text evidence="1">Mediates coordination of peptidoglycan synthesis and outer membrane constriction during cell division.</text>
</comment>
<keyword evidence="1" id="KW-0175">Coiled coil</keyword>
<protein>
    <recommendedName>
        <fullName evidence="1">Cell division coordinator CpoB</fullName>
    </recommendedName>
</protein>
<feature type="compositionally biased region" description="Low complexity" evidence="2">
    <location>
        <begin position="122"/>
        <end position="140"/>
    </location>
</feature>
<reference evidence="3 4" key="1">
    <citation type="submission" date="2022-09" db="EMBL/GenBank/DDBJ databases">
        <title>Chelativorans salina sp. nov., a novel slightly halophilic bacterium isolated from a saline lake sediment enrichment.</title>
        <authorList>
            <person name="Gao L."/>
            <person name="Fang B.-Z."/>
            <person name="Li W.-J."/>
        </authorList>
    </citation>
    <scope>NUCLEOTIDE SEQUENCE [LARGE SCALE GENOMIC DNA]</scope>
    <source>
        <strain evidence="3 4">EGI FJ00035</strain>
    </source>
</reference>
<dbReference type="InterPro" id="IPR034706">
    <property type="entry name" value="CpoB"/>
</dbReference>
<accession>A0ABT2LRY1</accession>
<dbReference type="EMBL" id="JAOCZP010000007">
    <property type="protein sequence ID" value="MCT7377287.1"/>
    <property type="molecule type" value="Genomic_DNA"/>
</dbReference>
<dbReference type="Proteomes" id="UP001320831">
    <property type="component" value="Unassembled WGS sequence"/>
</dbReference>
<dbReference type="Gene3D" id="1.25.40.10">
    <property type="entry name" value="Tetratricopeptide repeat domain"/>
    <property type="match status" value="1"/>
</dbReference>
<gene>
    <name evidence="3" type="primary">ybgF</name>
    <name evidence="1" type="synonym">cpoB</name>
    <name evidence="3" type="ORF">N5A92_19915</name>
</gene>
<keyword evidence="1" id="KW-0132">Cell division</keyword>
<keyword evidence="1" id="KW-0131">Cell cycle</keyword>
<dbReference type="SUPFAM" id="SSF48452">
    <property type="entry name" value="TPR-like"/>
    <property type="match status" value="1"/>
</dbReference>
<feature type="compositionally biased region" description="Polar residues" evidence="2">
    <location>
        <begin position="149"/>
        <end position="165"/>
    </location>
</feature>
<evidence type="ECO:0000256" key="2">
    <source>
        <dbReference type="SAM" id="MobiDB-lite"/>
    </source>
</evidence>
<sequence length="317" mass="34427">MQFRTFLTGLSVVAFSLAATVGIGEAGFQPRLSDAPSIGHERRHEAPIILAQASDPRLVGLEEEVRRLNGRVEELNFQLLEMQDQLRRMQEDNEFRFQELEGKRSEATGQEPLERAERPAVPSGDPATGTTSTADTTAPTQGEPPRTLGTLTLDENGNLVSNGTSGPVDLLHGNQDTGNGGSIVAAVPPSDDPDEIYRNAYEFVLSGDYGTAEAGFRQYLERFPDGQHAADASFWLGEALLGQDRHREAAEVFLQANRDHPNAGKAPEMLLKLGVSLAALDQIDVACATFTEIGQRYPQASDALRERVRREQASAGC</sequence>
<dbReference type="RefSeq" id="WP_260905730.1">
    <property type="nucleotide sequence ID" value="NZ_JAOCZP010000007.1"/>
</dbReference>
<comment type="subcellular location">
    <subcellularLocation>
        <location evidence="1">Periplasm</location>
    </subcellularLocation>
</comment>
<dbReference type="InterPro" id="IPR014162">
    <property type="entry name" value="CpoB_C"/>
</dbReference>
<dbReference type="InterPro" id="IPR019734">
    <property type="entry name" value="TPR_rpt"/>
</dbReference>
<dbReference type="HAMAP" id="MF_02066">
    <property type="entry name" value="CpoB"/>
    <property type="match status" value="1"/>
</dbReference>
<comment type="caution">
    <text evidence="3">The sequence shown here is derived from an EMBL/GenBank/DDBJ whole genome shotgun (WGS) entry which is preliminary data.</text>
</comment>
<proteinExistence type="inferred from homology"/>
<evidence type="ECO:0000256" key="1">
    <source>
        <dbReference type="HAMAP-Rule" id="MF_02066"/>
    </source>
</evidence>
<organism evidence="3 4">
    <name type="scientific">Chelativorans salis</name>
    <dbReference type="NCBI Taxonomy" id="2978478"/>
    <lineage>
        <taxon>Bacteria</taxon>
        <taxon>Pseudomonadati</taxon>
        <taxon>Pseudomonadota</taxon>
        <taxon>Alphaproteobacteria</taxon>
        <taxon>Hyphomicrobiales</taxon>
        <taxon>Phyllobacteriaceae</taxon>
        <taxon>Chelativorans</taxon>
    </lineage>
</organism>
<dbReference type="InterPro" id="IPR011990">
    <property type="entry name" value="TPR-like_helical_dom_sf"/>
</dbReference>
<evidence type="ECO:0000313" key="3">
    <source>
        <dbReference type="EMBL" id="MCT7377287.1"/>
    </source>
</evidence>
<dbReference type="NCBIfam" id="TIGR02795">
    <property type="entry name" value="tol_pal_ybgF"/>
    <property type="match status" value="1"/>
</dbReference>
<keyword evidence="1" id="KW-0732">Signal</keyword>
<feature type="coiled-coil region" evidence="1">
    <location>
        <begin position="58"/>
        <end position="92"/>
    </location>
</feature>
<keyword evidence="1" id="KW-0574">Periplasm</keyword>
<dbReference type="Pfam" id="PF13174">
    <property type="entry name" value="TPR_6"/>
    <property type="match status" value="2"/>
</dbReference>